<evidence type="ECO:0000259" key="1">
    <source>
        <dbReference type="SMART" id="SM00579"/>
    </source>
</evidence>
<dbReference type="EMBL" id="BMAC01000187">
    <property type="protein sequence ID" value="GFP89357.1"/>
    <property type="molecule type" value="Genomic_DNA"/>
</dbReference>
<gene>
    <name evidence="2" type="ORF">PHJA_001079400</name>
</gene>
<dbReference type="PANTHER" id="PTHR31900:SF34">
    <property type="entry name" value="EMB|CAB62440.1-RELATED"/>
    <property type="match status" value="1"/>
</dbReference>
<organism evidence="2 3">
    <name type="scientific">Phtheirospermum japonicum</name>
    <dbReference type="NCBI Taxonomy" id="374723"/>
    <lineage>
        <taxon>Eukaryota</taxon>
        <taxon>Viridiplantae</taxon>
        <taxon>Streptophyta</taxon>
        <taxon>Embryophyta</taxon>
        <taxon>Tracheophyta</taxon>
        <taxon>Spermatophyta</taxon>
        <taxon>Magnoliopsida</taxon>
        <taxon>eudicotyledons</taxon>
        <taxon>Gunneridae</taxon>
        <taxon>Pentapetalae</taxon>
        <taxon>asterids</taxon>
        <taxon>lamiids</taxon>
        <taxon>Lamiales</taxon>
        <taxon>Orobanchaceae</taxon>
        <taxon>Orobanchaceae incertae sedis</taxon>
        <taxon>Phtheirospermum</taxon>
    </lineage>
</organism>
<dbReference type="AlphaFoldDB" id="A0A830BP13"/>
<dbReference type="Pfam" id="PF08387">
    <property type="entry name" value="FBD"/>
    <property type="match status" value="1"/>
</dbReference>
<evidence type="ECO:0000313" key="3">
    <source>
        <dbReference type="Proteomes" id="UP000653305"/>
    </source>
</evidence>
<keyword evidence="3" id="KW-1185">Reference proteome</keyword>
<dbReference type="PANTHER" id="PTHR31900">
    <property type="entry name" value="F-BOX/RNI SUPERFAMILY PROTEIN-RELATED"/>
    <property type="match status" value="1"/>
</dbReference>
<accession>A0A830BP13</accession>
<feature type="non-terminal residue" evidence="2">
    <location>
        <position position="125"/>
    </location>
</feature>
<proteinExistence type="predicted"/>
<name>A0A830BP13_9LAMI</name>
<dbReference type="Proteomes" id="UP000653305">
    <property type="component" value="Unassembled WGS sequence"/>
</dbReference>
<dbReference type="OrthoDB" id="1900471at2759"/>
<reference evidence="2" key="1">
    <citation type="submission" date="2020-07" db="EMBL/GenBank/DDBJ databases">
        <title>Ethylene signaling mediates host invasion by parasitic plants.</title>
        <authorList>
            <person name="Yoshida S."/>
        </authorList>
    </citation>
    <scope>NUCLEOTIDE SEQUENCE</scope>
    <source>
        <strain evidence="2">Okayama</strain>
    </source>
</reference>
<feature type="domain" description="FBD" evidence="1">
    <location>
        <begin position="62"/>
        <end position="125"/>
    </location>
</feature>
<protein>
    <submittedName>
        <fullName evidence="2">F-box/FBD/LRR-repeat protein at3g26920</fullName>
    </submittedName>
</protein>
<sequence>ILDLAAVGSLVKFDKLIELHLAANCSFLVKFLESAENLQDLIIREVHKKHKNWMEPVRQVPKCLSSHLRTIIIDEFGSTEQEFEMIKYLLRNSKVLETMDIYSIDAINRIVSYQRGSKACDLTFH</sequence>
<dbReference type="SMART" id="SM00579">
    <property type="entry name" value="FBD"/>
    <property type="match status" value="1"/>
</dbReference>
<evidence type="ECO:0000313" key="2">
    <source>
        <dbReference type="EMBL" id="GFP89357.1"/>
    </source>
</evidence>
<comment type="caution">
    <text evidence="2">The sequence shown here is derived from an EMBL/GenBank/DDBJ whole genome shotgun (WGS) entry which is preliminary data.</text>
</comment>
<dbReference type="InterPro" id="IPR050232">
    <property type="entry name" value="FBL13/AtMIF1-like"/>
</dbReference>
<dbReference type="InterPro" id="IPR006566">
    <property type="entry name" value="FBD"/>
</dbReference>